<evidence type="ECO:0000313" key="2">
    <source>
        <dbReference type="EMBL" id="SCZ86797.1"/>
    </source>
</evidence>
<keyword evidence="1" id="KW-0472">Membrane</keyword>
<keyword evidence="1" id="KW-0812">Transmembrane</keyword>
<reference evidence="2 3" key="1">
    <citation type="submission" date="2016-10" db="EMBL/GenBank/DDBJ databases">
        <authorList>
            <person name="de Groot N.N."/>
        </authorList>
    </citation>
    <scope>NUCLEOTIDE SEQUENCE [LARGE SCALE GENOMIC DNA]</scope>
    <source>
        <strain evidence="2">1</strain>
    </source>
</reference>
<evidence type="ECO:0000256" key="1">
    <source>
        <dbReference type="SAM" id="Phobius"/>
    </source>
</evidence>
<dbReference type="Proteomes" id="UP000198729">
    <property type="component" value="Unassembled WGS sequence"/>
</dbReference>
<proteinExistence type="predicted"/>
<gene>
    <name evidence="2" type="ORF">NSMM_80015</name>
</gene>
<organism evidence="2 3">
    <name type="scientific">Nitrosomonas mobilis</name>
    <dbReference type="NCBI Taxonomy" id="51642"/>
    <lineage>
        <taxon>Bacteria</taxon>
        <taxon>Pseudomonadati</taxon>
        <taxon>Pseudomonadota</taxon>
        <taxon>Betaproteobacteria</taxon>
        <taxon>Nitrosomonadales</taxon>
        <taxon>Nitrosomonadaceae</taxon>
        <taxon>Nitrosomonas</taxon>
    </lineage>
</organism>
<dbReference type="RefSeq" id="WP_090288043.1">
    <property type="nucleotide sequence ID" value="NZ_FMWO01000091.1"/>
</dbReference>
<protein>
    <submittedName>
        <fullName evidence="2">Uncharacterized protein</fullName>
    </submittedName>
</protein>
<name>A0A1G5SII8_9PROT</name>
<dbReference type="STRING" id="51642.NSMM_80015"/>
<dbReference type="EMBL" id="FMWO01000091">
    <property type="protein sequence ID" value="SCZ86797.1"/>
    <property type="molecule type" value="Genomic_DNA"/>
</dbReference>
<feature type="transmembrane region" description="Helical" evidence="1">
    <location>
        <begin position="6"/>
        <end position="24"/>
    </location>
</feature>
<keyword evidence="1" id="KW-1133">Transmembrane helix</keyword>
<dbReference type="AlphaFoldDB" id="A0A1G5SII8"/>
<keyword evidence="3" id="KW-1185">Reference proteome</keyword>
<evidence type="ECO:0000313" key="3">
    <source>
        <dbReference type="Proteomes" id="UP000198729"/>
    </source>
</evidence>
<accession>A0A1G5SII8</accession>
<sequence length="78" mass="8287">MTIPFYLPALLPVFLYGEIITGILSDVELGSLFLSLTLAALLLALPASTVRVSINKILLGFVIGGGFLRLSGSQPVQR</sequence>
<feature type="transmembrane region" description="Helical" evidence="1">
    <location>
        <begin position="31"/>
        <end position="48"/>
    </location>
</feature>